<protein>
    <submittedName>
        <fullName evidence="2">Flavodoxin family protein</fullName>
    </submittedName>
</protein>
<dbReference type="EMBL" id="JBHUHY010000013">
    <property type="protein sequence ID" value="MFD2187546.1"/>
    <property type="molecule type" value="Genomic_DNA"/>
</dbReference>
<gene>
    <name evidence="2" type="ORF">ACFSJT_12165</name>
</gene>
<accession>A0ABW5AXU7</accession>
<evidence type="ECO:0000313" key="3">
    <source>
        <dbReference type="Proteomes" id="UP001597344"/>
    </source>
</evidence>
<dbReference type="PANTHER" id="PTHR39201">
    <property type="entry name" value="EXPORTED PROTEIN-RELATED"/>
    <property type="match status" value="1"/>
</dbReference>
<evidence type="ECO:0000313" key="2">
    <source>
        <dbReference type="EMBL" id="MFD2187546.1"/>
    </source>
</evidence>
<dbReference type="SUPFAM" id="SSF52218">
    <property type="entry name" value="Flavoproteins"/>
    <property type="match status" value="1"/>
</dbReference>
<proteinExistence type="predicted"/>
<organism evidence="2 3">
    <name type="scientific">Aquimarina celericrescens</name>
    <dbReference type="NCBI Taxonomy" id="1964542"/>
    <lineage>
        <taxon>Bacteria</taxon>
        <taxon>Pseudomonadati</taxon>
        <taxon>Bacteroidota</taxon>
        <taxon>Flavobacteriia</taxon>
        <taxon>Flavobacteriales</taxon>
        <taxon>Flavobacteriaceae</taxon>
        <taxon>Aquimarina</taxon>
    </lineage>
</organism>
<keyword evidence="3" id="KW-1185">Reference proteome</keyword>
<comment type="caution">
    <text evidence="2">The sequence shown here is derived from an EMBL/GenBank/DDBJ whole genome shotgun (WGS) entry which is preliminary data.</text>
</comment>
<dbReference type="InterPro" id="IPR026816">
    <property type="entry name" value="Flavodoxin_dom"/>
</dbReference>
<dbReference type="Gene3D" id="3.40.50.360">
    <property type="match status" value="1"/>
</dbReference>
<name>A0ABW5AXU7_9FLAO</name>
<evidence type="ECO:0000259" key="1">
    <source>
        <dbReference type="Pfam" id="PF12724"/>
    </source>
</evidence>
<reference evidence="3" key="1">
    <citation type="journal article" date="2019" name="Int. J. Syst. Evol. Microbiol.">
        <title>The Global Catalogue of Microorganisms (GCM) 10K type strain sequencing project: providing services to taxonomists for standard genome sequencing and annotation.</title>
        <authorList>
            <consortium name="The Broad Institute Genomics Platform"/>
            <consortium name="The Broad Institute Genome Sequencing Center for Infectious Disease"/>
            <person name="Wu L."/>
            <person name="Ma J."/>
        </authorList>
    </citation>
    <scope>NUCLEOTIDE SEQUENCE [LARGE SCALE GENOMIC DNA]</scope>
    <source>
        <strain evidence="3">DT92</strain>
    </source>
</reference>
<dbReference type="PANTHER" id="PTHR39201:SF1">
    <property type="entry name" value="FLAVODOXIN-LIKE DOMAIN-CONTAINING PROTEIN"/>
    <property type="match status" value="1"/>
</dbReference>
<dbReference type="Pfam" id="PF12724">
    <property type="entry name" value="Flavodoxin_5"/>
    <property type="match status" value="1"/>
</dbReference>
<sequence length="178" mass="21129">MKTLIVYFSFTGNNELLANAMGRDLEADVLQITEPKKRGMFRIMTDMLFNRFPKIDTLKISWKKYDRIVLMAPIWNYLIAHPMKSFIKNNKESLKSYSFITLCSGRDTQKEKIAKQLKKLVRYEPQAIIEFEILKLPTYKEQKDSMYKVTQDDLNTFRQEEVYQKLLKSHSAKEELLQ</sequence>
<dbReference type="Proteomes" id="UP001597344">
    <property type="component" value="Unassembled WGS sequence"/>
</dbReference>
<feature type="domain" description="Flavodoxin" evidence="1">
    <location>
        <begin position="58"/>
        <end position="128"/>
    </location>
</feature>
<dbReference type="RefSeq" id="WP_378320548.1">
    <property type="nucleotide sequence ID" value="NZ_JBHUHY010000013.1"/>
</dbReference>
<dbReference type="InterPro" id="IPR029039">
    <property type="entry name" value="Flavoprotein-like_sf"/>
</dbReference>